<comment type="caution">
    <text evidence="1">The sequence shown here is derived from an EMBL/GenBank/DDBJ whole genome shotgun (WGS) entry which is preliminary data.</text>
</comment>
<dbReference type="EMBL" id="PDCK01000042">
    <property type="protein sequence ID" value="PRQ37354.1"/>
    <property type="molecule type" value="Genomic_DNA"/>
</dbReference>
<dbReference type="Gramene" id="PRQ37354">
    <property type="protein sequence ID" value="PRQ37354"/>
    <property type="gene ID" value="RchiOBHm_Chr4g0401641"/>
</dbReference>
<keyword evidence="2" id="KW-1185">Reference proteome</keyword>
<evidence type="ECO:0000313" key="2">
    <source>
        <dbReference type="Proteomes" id="UP000238479"/>
    </source>
</evidence>
<gene>
    <name evidence="1" type="ORF">RchiOBHm_Chr4g0401641</name>
</gene>
<sequence>MILFRLARNMGQLHSLCHPQLVCVYSNGNDIMPRIFLHKGRGFKQSLEMATRERLAPQLATA</sequence>
<protein>
    <submittedName>
        <fullName evidence="1">Uncharacterized protein</fullName>
    </submittedName>
</protein>
<name>A0A2P6QT59_ROSCH</name>
<organism evidence="1 2">
    <name type="scientific">Rosa chinensis</name>
    <name type="common">China rose</name>
    <dbReference type="NCBI Taxonomy" id="74649"/>
    <lineage>
        <taxon>Eukaryota</taxon>
        <taxon>Viridiplantae</taxon>
        <taxon>Streptophyta</taxon>
        <taxon>Embryophyta</taxon>
        <taxon>Tracheophyta</taxon>
        <taxon>Spermatophyta</taxon>
        <taxon>Magnoliopsida</taxon>
        <taxon>eudicotyledons</taxon>
        <taxon>Gunneridae</taxon>
        <taxon>Pentapetalae</taxon>
        <taxon>rosids</taxon>
        <taxon>fabids</taxon>
        <taxon>Rosales</taxon>
        <taxon>Rosaceae</taxon>
        <taxon>Rosoideae</taxon>
        <taxon>Rosoideae incertae sedis</taxon>
        <taxon>Rosa</taxon>
    </lineage>
</organism>
<dbReference type="AlphaFoldDB" id="A0A2P6QT59"/>
<proteinExistence type="predicted"/>
<dbReference type="Proteomes" id="UP000238479">
    <property type="component" value="Chromosome 4"/>
</dbReference>
<evidence type="ECO:0000313" key="1">
    <source>
        <dbReference type="EMBL" id="PRQ37354.1"/>
    </source>
</evidence>
<accession>A0A2P6QT59</accession>
<reference evidence="1 2" key="1">
    <citation type="journal article" date="2018" name="Nat. Genet.">
        <title>The Rosa genome provides new insights in the design of modern roses.</title>
        <authorList>
            <person name="Bendahmane M."/>
        </authorList>
    </citation>
    <scope>NUCLEOTIDE SEQUENCE [LARGE SCALE GENOMIC DNA]</scope>
    <source>
        <strain evidence="2">cv. Old Blush</strain>
    </source>
</reference>